<name>A0A9D1DXC7_9FIRM</name>
<organism evidence="1 2">
    <name type="scientific">Candidatus Faecivivens stercoravium</name>
    <dbReference type="NCBI Taxonomy" id="2840803"/>
    <lineage>
        <taxon>Bacteria</taxon>
        <taxon>Bacillati</taxon>
        <taxon>Bacillota</taxon>
        <taxon>Clostridia</taxon>
        <taxon>Eubacteriales</taxon>
        <taxon>Oscillospiraceae</taxon>
        <taxon>Oscillospiraceae incertae sedis</taxon>
        <taxon>Candidatus Faecivivens</taxon>
    </lineage>
</organism>
<proteinExistence type="predicted"/>
<reference evidence="1" key="1">
    <citation type="submission" date="2020-10" db="EMBL/GenBank/DDBJ databases">
        <authorList>
            <person name="Gilroy R."/>
        </authorList>
    </citation>
    <scope>NUCLEOTIDE SEQUENCE</scope>
    <source>
        <strain evidence="1">CHK189-12415</strain>
    </source>
</reference>
<dbReference type="AlphaFoldDB" id="A0A9D1DXC7"/>
<dbReference type="SUPFAM" id="SSF48371">
    <property type="entry name" value="ARM repeat"/>
    <property type="match status" value="1"/>
</dbReference>
<dbReference type="Pfam" id="PF08713">
    <property type="entry name" value="DNA_alkylation"/>
    <property type="match status" value="1"/>
</dbReference>
<dbReference type="InterPro" id="IPR016024">
    <property type="entry name" value="ARM-type_fold"/>
</dbReference>
<dbReference type="CDD" id="cd06561">
    <property type="entry name" value="AlkD_like"/>
    <property type="match status" value="1"/>
</dbReference>
<sequence>MTLEAVRAELQALAEPDYAAFSAKLLPGTGGILGVRLPKLRALAKQLAGEGEPLLEALDGASPESFEETMLYGMLVGAVKMPDEERLYWMERFVPRVGNWSVCDSFCVSCKAAGKNRPFYRDFIERMLGSGKEYPVRCGLVLMLDWYLVPEEIDWVLLKLREFDHPGYYARMAAAWCGSTAYIHFPEKTEAFLREGTLDGFTHNKLIQKVCESRRVNDETRTRLRALRR</sequence>
<accession>A0A9D1DXC7</accession>
<gene>
    <name evidence="1" type="ORF">IAB37_03400</name>
</gene>
<reference evidence="1" key="2">
    <citation type="journal article" date="2021" name="PeerJ">
        <title>Extensive microbial diversity within the chicken gut microbiome revealed by metagenomics and culture.</title>
        <authorList>
            <person name="Gilroy R."/>
            <person name="Ravi A."/>
            <person name="Getino M."/>
            <person name="Pursley I."/>
            <person name="Horton D.L."/>
            <person name="Alikhan N.F."/>
            <person name="Baker D."/>
            <person name="Gharbi K."/>
            <person name="Hall N."/>
            <person name="Watson M."/>
            <person name="Adriaenssens E.M."/>
            <person name="Foster-Nyarko E."/>
            <person name="Jarju S."/>
            <person name="Secka A."/>
            <person name="Antonio M."/>
            <person name="Oren A."/>
            <person name="Chaudhuri R.R."/>
            <person name="La Ragione R."/>
            <person name="Hildebrand F."/>
            <person name="Pallen M.J."/>
        </authorList>
    </citation>
    <scope>NUCLEOTIDE SEQUENCE</scope>
    <source>
        <strain evidence="1">CHK189-12415</strain>
    </source>
</reference>
<dbReference type="EMBL" id="DVHA01000110">
    <property type="protein sequence ID" value="HIR60601.1"/>
    <property type="molecule type" value="Genomic_DNA"/>
</dbReference>
<comment type="caution">
    <text evidence="1">The sequence shown here is derived from an EMBL/GenBank/DDBJ whole genome shotgun (WGS) entry which is preliminary data.</text>
</comment>
<dbReference type="Proteomes" id="UP000824241">
    <property type="component" value="Unassembled WGS sequence"/>
</dbReference>
<protein>
    <submittedName>
        <fullName evidence="1">DNA alkylation repair protein</fullName>
    </submittedName>
</protein>
<evidence type="ECO:0000313" key="2">
    <source>
        <dbReference type="Proteomes" id="UP000824241"/>
    </source>
</evidence>
<evidence type="ECO:0000313" key="1">
    <source>
        <dbReference type="EMBL" id="HIR60601.1"/>
    </source>
</evidence>
<dbReference type="Gene3D" id="1.25.10.90">
    <property type="match status" value="1"/>
</dbReference>
<dbReference type="InterPro" id="IPR014825">
    <property type="entry name" value="DNA_alkylation"/>
</dbReference>